<gene>
    <name evidence="1" type="ORF">HPC62_12105</name>
</gene>
<dbReference type="KEGG" id="theu:HPC62_12105"/>
<dbReference type="Proteomes" id="UP000505210">
    <property type="component" value="Chromosome"/>
</dbReference>
<organism evidence="1 2">
    <name type="scientific">Thermoleptolyngbya sichuanensis A183</name>
    <dbReference type="NCBI Taxonomy" id="2737172"/>
    <lineage>
        <taxon>Bacteria</taxon>
        <taxon>Bacillati</taxon>
        <taxon>Cyanobacteriota</taxon>
        <taxon>Cyanophyceae</taxon>
        <taxon>Oculatellales</taxon>
        <taxon>Oculatellaceae</taxon>
        <taxon>Thermoleptolyngbya</taxon>
        <taxon>Thermoleptolyngbya sichuanensis</taxon>
    </lineage>
</organism>
<evidence type="ECO:0000313" key="1">
    <source>
        <dbReference type="EMBL" id="QKD82830.1"/>
    </source>
</evidence>
<sequence>MNPENRDPEKQDLEKRRIAKRKRGIVLSDYGLSRLQGAIARFEAEQNGGDRYSAEALSDLADVSPSSIRRLWAAQAGVDQKTLRKIFNTFGLTLTDADLQPVDGFNPATLSQPQVDVSLGRSLHRYPSGPLPLQSSLYIYREPIEALAFHEMTQVGCVVRIKAPPGFGKTSLLLRMLDQAQQLGYAIASIDLQQAETDILENPNQFLQWFSMSLAMKLGLVPPPENPWGEAIGMSFSTTLYVRNQLLSSIQRPVLLAINAIDRVFAHPATAQAFLPLLRSWHEEAGHDAVWQHLRLVVTYATDRYLLLDIIFLPFNVGLPLALPEFTPNQVLELAQRYALSWSEAEANRLMALVGGHPTLVHLAIHHIARQPSSLDAFLEAATTPQGAYQRYLQTMFASLQDLPWTMEPLKALLQPSGVSVLDPMLAFKLEGAGLVIPTPNGWRLSCELYRYYLKRYILTE</sequence>
<proteinExistence type="predicted"/>
<dbReference type="AlphaFoldDB" id="A0A6M8BF03"/>
<protein>
    <submittedName>
        <fullName evidence="1">Uncharacterized protein</fullName>
    </submittedName>
</protein>
<dbReference type="RefSeq" id="WP_172355988.1">
    <property type="nucleotide sequence ID" value="NZ_CP053661.1"/>
</dbReference>
<evidence type="ECO:0000313" key="2">
    <source>
        <dbReference type="Proteomes" id="UP000505210"/>
    </source>
</evidence>
<keyword evidence="2" id="KW-1185">Reference proteome</keyword>
<dbReference type="SUPFAM" id="SSF52540">
    <property type="entry name" value="P-loop containing nucleoside triphosphate hydrolases"/>
    <property type="match status" value="1"/>
</dbReference>
<dbReference type="EMBL" id="CP053661">
    <property type="protein sequence ID" value="QKD82830.1"/>
    <property type="molecule type" value="Genomic_DNA"/>
</dbReference>
<dbReference type="Pfam" id="PF14516">
    <property type="entry name" value="AAA_35"/>
    <property type="match status" value="1"/>
</dbReference>
<dbReference type="InterPro" id="IPR027417">
    <property type="entry name" value="P-loop_NTPase"/>
</dbReference>
<name>A0A6M8BF03_9CYAN</name>
<reference evidence="1 2" key="1">
    <citation type="submission" date="2020-05" db="EMBL/GenBank/DDBJ databases">
        <title>Complete genome sequence of of a novel Thermoleptolyngbya strain isolated from hot springs of Ganzi, Sichuan China.</title>
        <authorList>
            <person name="Tang J."/>
            <person name="Daroch M."/>
            <person name="Li L."/>
            <person name="Waleron K."/>
            <person name="Waleron M."/>
            <person name="Waleron M."/>
        </authorList>
    </citation>
    <scope>NUCLEOTIDE SEQUENCE [LARGE SCALE GENOMIC DNA]</scope>
    <source>
        <strain evidence="1 2">PKUAC-SCTA183</strain>
    </source>
</reference>
<accession>A0A6M8BF03</accession>